<gene>
    <name evidence="2" type="ORF">ACRB68_61570</name>
</gene>
<dbReference type="Pfam" id="PF04545">
    <property type="entry name" value="Sigma70_r4"/>
    <property type="match status" value="1"/>
</dbReference>
<evidence type="ECO:0000313" key="3">
    <source>
        <dbReference type="Proteomes" id="UP000487268"/>
    </source>
</evidence>
<dbReference type="AlphaFoldDB" id="A0A7K0C3N3"/>
<dbReference type="SUPFAM" id="SSF88659">
    <property type="entry name" value="Sigma3 and sigma4 domains of RNA polymerase sigma factors"/>
    <property type="match status" value="1"/>
</dbReference>
<reference evidence="2 3" key="1">
    <citation type="submission" date="2019-10" db="EMBL/GenBank/DDBJ databases">
        <title>Actinomadura rubteroloni sp. nov. and Actinomadura macrotermitis sp. nov., isolated from the gut of fungus growing-termite Macrotermes natalensis.</title>
        <authorList>
            <person name="Benndorf R."/>
            <person name="Martin K."/>
            <person name="Kuefner M."/>
            <person name="De Beer W."/>
            <person name="Kaster A.-K."/>
            <person name="Vollmers J."/>
            <person name="Poulsen M."/>
            <person name="Beemelmanns C."/>
        </authorList>
    </citation>
    <scope>NUCLEOTIDE SEQUENCE [LARGE SCALE GENOMIC DNA]</scope>
    <source>
        <strain evidence="2 3">RB68</strain>
    </source>
</reference>
<protein>
    <recommendedName>
        <fullName evidence="1">RNA polymerase sigma-70 region 4 domain-containing protein</fullName>
    </recommendedName>
</protein>
<feature type="domain" description="RNA polymerase sigma-70 region 4" evidence="1">
    <location>
        <begin position="26"/>
        <end position="74"/>
    </location>
</feature>
<dbReference type="RefSeq" id="WP_328594981.1">
    <property type="nucleotide sequence ID" value="NZ_WEGH01000004.1"/>
</dbReference>
<dbReference type="InterPro" id="IPR007630">
    <property type="entry name" value="RNA_pol_sigma70_r4"/>
</dbReference>
<dbReference type="InterPro" id="IPR036388">
    <property type="entry name" value="WH-like_DNA-bd_sf"/>
</dbReference>
<accession>A0A7K0C3N3</accession>
<dbReference type="GO" id="GO:0003700">
    <property type="term" value="F:DNA-binding transcription factor activity"/>
    <property type="evidence" value="ECO:0007669"/>
    <property type="project" value="InterPro"/>
</dbReference>
<dbReference type="EMBL" id="WEGH01000004">
    <property type="protein sequence ID" value="MQY08051.1"/>
    <property type="molecule type" value="Genomic_DNA"/>
</dbReference>
<evidence type="ECO:0000259" key="1">
    <source>
        <dbReference type="Pfam" id="PF04545"/>
    </source>
</evidence>
<sequence length="82" mass="8873">MALRYGKNSEPFAPGPAGERTAVGRALRALPPAHREILAETLFRERSVNEAAVTLGVPVEVVKARVYHAMRALRVALDAPGR</sequence>
<keyword evidence="3" id="KW-1185">Reference proteome</keyword>
<organism evidence="2 3">
    <name type="scientific">Actinomadura macrotermitis</name>
    <dbReference type="NCBI Taxonomy" id="2585200"/>
    <lineage>
        <taxon>Bacteria</taxon>
        <taxon>Bacillati</taxon>
        <taxon>Actinomycetota</taxon>
        <taxon>Actinomycetes</taxon>
        <taxon>Streptosporangiales</taxon>
        <taxon>Thermomonosporaceae</taxon>
        <taxon>Actinomadura</taxon>
    </lineage>
</organism>
<dbReference type="Proteomes" id="UP000487268">
    <property type="component" value="Unassembled WGS sequence"/>
</dbReference>
<comment type="caution">
    <text evidence="2">The sequence shown here is derived from an EMBL/GenBank/DDBJ whole genome shotgun (WGS) entry which is preliminary data.</text>
</comment>
<dbReference type="GO" id="GO:0006352">
    <property type="term" value="P:DNA-templated transcription initiation"/>
    <property type="evidence" value="ECO:0007669"/>
    <property type="project" value="InterPro"/>
</dbReference>
<proteinExistence type="predicted"/>
<evidence type="ECO:0000313" key="2">
    <source>
        <dbReference type="EMBL" id="MQY08051.1"/>
    </source>
</evidence>
<dbReference type="Gene3D" id="1.10.10.10">
    <property type="entry name" value="Winged helix-like DNA-binding domain superfamily/Winged helix DNA-binding domain"/>
    <property type="match status" value="1"/>
</dbReference>
<name>A0A7K0C3N3_9ACTN</name>
<dbReference type="InterPro" id="IPR013324">
    <property type="entry name" value="RNA_pol_sigma_r3/r4-like"/>
</dbReference>